<feature type="transmembrane region" description="Helical" evidence="1">
    <location>
        <begin position="45"/>
        <end position="64"/>
    </location>
</feature>
<protein>
    <submittedName>
        <fullName evidence="2">Uncharacterized protein</fullName>
    </submittedName>
</protein>
<evidence type="ECO:0000256" key="1">
    <source>
        <dbReference type="SAM" id="Phobius"/>
    </source>
</evidence>
<accession>A0A1D7ZPC8</accession>
<dbReference type="EMBL" id="CP016443">
    <property type="protein sequence ID" value="AOR71725.1"/>
    <property type="molecule type" value="Genomic_DNA"/>
</dbReference>
<dbReference type="KEGG" id="bstl:BBJ41_30280"/>
<organism evidence="2">
    <name type="scientific">Burkholderia stabilis</name>
    <dbReference type="NCBI Taxonomy" id="95485"/>
    <lineage>
        <taxon>Bacteria</taxon>
        <taxon>Pseudomonadati</taxon>
        <taxon>Pseudomonadota</taxon>
        <taxon>Betaproteobacteria</taxon>
        <taxon>Burkholderiales</taxon>
        <taxon>Burkholderiaceae</taxon>
        <taxon>Burkholderia</taxon>
        <taxon>Burkholderia cepacia complex</taxon>
    </lineage>
</organism>
<name>A0A1D7ZPC8_9BURK</name>
<dbReference type="Proteomes" id="UP000268684">
    <property type="component" value="Chromosome II"/>
</dbReference>
<sequence>MLKNAWAGNEPLWKVWWGLGILTGAAIFLINVCVRYVVHLSIPNIYLVPLLCVQLVLIAAWVRTAWICAPNVRHRLWMYLARIWLVLWLLSQVQQALQHG</sequence>
<feature type="transmembrane region" description="Helical" evidence="1">
    <location>
        <begin position="15"/>
        <end position="38"/>
    </location>
</feature>
<keyword evidence="1" id="KW-0472">Membrane</keyword>
<dbReference type="GeneID" id="71058534"/>
<reference evidence="2" key="1">
    <citation type="submission" date="2016-07" db="EMBL/GenBank/DDBJ databases">
        <title>Complete Genome Sequence of the Burkholderia stabilis Type Strain (ATCC BAA-67).</title>
        <authorList>
            <person name="Bugrysheva J.V."/>
            <person name="Cherney B."/>
            <person name="Sue D."/>
            <person name="Conley A.B."/>
            <person name="Rowe L.A."/>
            <person name="Knipe K.M."/>
            <person name="Frace M.A."/>
            <person name="Loparev V.N."/>
            <person name="Avila J.R."/>
            <person name="Anderson K."/>
            <person name="Hodge D.R."/>
            <person name="Pillai S.P."/>
            <person name="Weigel L.M."/>
        </authorList>
    </citation>
    <scope>NUCLEOTIDE SEQUENCE [LARGE SCALE GENOMIC DNA]</scope>
    <source>
        <strain evidence="2">ATCC BAA-67</strain>
    </source>
</reference>
<keyword evidence="1" id="KW-1133">Transmembrane helix</keyword>
<dbReference type="EMBL" id="LR025743">
    <property type="protein sequence ID" value="VBB15916.1"/>
    <property type="molecule type" value="Genomic_DNA"/>
</dbReference>
<feature type="transmembrane region" description="Helical" evidence="1">
    <location>
        <begin position="76"/>
        <end position="93"/>
    </location>
</feature>
<evidence type="ECO:0000313" key="4">
    <source>
        <dbReference type="Proteomes" id="UP000268684"/>
    </source>
</evidence>
<keyword evidence="4" id="KW-1185">Reference proteome</keyword>
<dbReference type="RefSeq" id="WP_069749845.1">
    <property type="nucleotide sequence ID" value="NZ_CADFDX010000001.1"/>
</dbReference>
<keyword evidence="1" id="KW-0812">Transmembrane</keyword>
<dbReference type="OrthoDB" id="9130879at2"/>
<dbReference type="AlphaFoldDB" id="A0A1D7ZPC8"/>
<gene>
    <name evidence="2" type="ORF">BBJ41_30280</name>
    <name evidence="3" type="ORF">BSTAB16_6114</name>
</gene>
<evidence type="ECO:0000313" key="2">
    <source>
        <dbReference type="EMBL" id="AOR71725.1"/>
    </source>
</evidence>
<evidence type="ECO:0000313" key="3">
    <source>
        <dbReference type="EMBL" id="VBB15916.1"/>
    </source>
</evidence>
<reference evidence="3 4" key="2">
    <citation type="submission" date="2017-11" db="EMBL/GenBank/DDBJ databases">
        <authorList>
            <person name="Seth-Smith MB H."/>
        </authorList>
    </citation>
    <scope>NUCLEOTIDE SEQUENCE [LARGE SCALE GENOMIC DNA]</scope>
    <source>
        <strain evidence="3">E</strain>
    </source>
</reference>
<proteinExistence type="predicted"/>